<dbReference type="InterPro" id="IPR001005">
    <property type="entry name" value="SANT/Myb"/>
</dbReference>
<dbReference type="SUPFAM" id="SSF46689">
    <property type="entry name" value="Homeodomain-like"/>
    <property type="match status" value="1"/>
</dbReference>
<protein>
    <submittedName>
        <fullName evidence="5">Uncharacterized protein</fullName>
    </submittedName>
</protein>
<dbReference type="OrthoDB" id="424753at2759"/>
<feature type="compositionally biased region" description="Polar residues" evidence="2">
    <location>
        <begin position="289"/>
        <end position="300"/>
    </location>
</feature>
<dbReference type="PANTHER" id="PTHR22705">
    <property type="entry name" value="ZINC FINGER, ZZ DOMAIN CONTAINING 3"/>
    <property type="match status" value="1"/>
</dbReference>
<feature type="region of interest" description="Disordered" evidence="2">
    <location>
        <begin position="150"/>
        <end position="178"/>
    </location>
</feature>
<dbReference type="InterPro" id="IPR009057">
    <property type="entry name" value="Homeodomain-like_sf"/>
</dbReference>
<accession>A0A8H5GWX6</accession>
<dbReference type="EMBL" id="JAACJM010000005">
    <property type="protein sequence ID" value="KAF5372552.1"/>
    <property type="molecule type" value="Genomic_DNA"/>
</dbReference>
<proteinExistence type="predicted"/>
<evidence type="ECO:0000259" key="3">
    <source>
        <dbReference type="PROSITE" id="PS50090"/>
    </source>
</evidence>
<feature type="region of interest" description="Disordered" evidence="2">
    <location>
        <begin position="280"/>
        <end position="322"/>
    </location>
</feature>
<dbReference type="Pfam" id="PF23082">
    <property type="entry name" value="Myb_DNA-binding_2"/>
    <property type="match status" value="1"/>
</dbReference>
<dbReference type="SMART" id="SM00717">
    <property type="entry name" value="SANT"/>
    <property type="match status" value="1"/>
</dbReference>
<keyword evidence="1" id="KW-0175">Coiled coil</keyword>
<evidence type="ECO:0000259" key="4">
    <source>
        <dbReference type="PROSITE" id="PS51294"/>
    </source>
</evidence>
<sequence length="481" mass="53680">MEDRRAQTLQALSAFIQTQKALLTRTQNDIERLKELRSKAVAQPSEILGDLEEEVRSRRSRRHGRLTKFLPQLDNSAYRLSEQGDCYPQVPKDISWSLYANHDPAPFHNLHTQHIPPQPPFTPKSTISDVQQYVKNAKASILEPVFAKLDLSFDPPPPEPTEDPKSEPSEAPDSTAIKKRTKERIKEQRKLKNISCVTISGNGPSRGRGGLFIRKDKNQDLLNENNMAVDIEPQQSPSPQTPITPYSVTSTLPPASPCVTPIIPMALSKTSRVRRRTIKASDPYKKSSAVPSHQSTPTLVSTRTRRQSRSSQVDNEDMQMDTRMDVDPPVIIQSHSPVGSVGDAHPHDADDSMSIAFSEASTYASASSASASASTRRSPTPTVELPKPKPRGPVIIIPSKNDRLALAANGAVPGRLKPETYKQAWTSEEQHLLEKLLEEIPEGEKNRWKKISHAMNGRRTPRQVASRVQKYFEKLKRFGLD</sequence>
<dbReference type="Proteomes" id="UP000559256">
    <property type="component" value="Unassembled WGS sequence"/>
</dbReference>
<organism evidence="5 6">
    <name type="scientific">Tetrapyrgos nigripes</name>
    <dbReference type="NCBI Taxonomy" id="182062"/>
    <lineage>
        <taxon>Eukaryota</taxon>
        <taxon>Fungi</taxon>
        <taxon>Dikarya</taxon>
        <taxon>Basidiomycota</taxon>
        <taxon>Agaricomycotina</taxon>
        <taxon>Agaricomycetes</taxon>
        <taxon>Agaricomycetidae</taxon>
        <taxon>Agaricales</taxon>
        <taxon>Marasmiineae</taxon>
        <taxon>Marasmiaceae</taxon>
        <taxon>Tetrapyrgos</taxon>
    </lineage>
</organism>
<gene>
    <name evidence="5" type="ORF">D9758_005157</name>
</gene>
<feature type="region of interest" description="Disordered" evidence="2">
    <location>
        <begin position="332"/>
        <end position="351"/>
    </location>
</feature>
<evidence type="ECO:0000313" key="6">
    <source>
        <dbReference type="Proteomes" id="UP000559256"/>
    </source>
</evidence>
<keyword evidence="6" id="KW-1185">Reference proteome</keyword>
<name>A0A8H5GWX6_9AGAR</name>
<dbReference type="InterPro" id="IPR037830">
    <property type="entry name" value="ZZZ3"/>
</dbReference>
<evidence type="ECO:0000256" key="1">
    <source>
        <dbReference type="SAM" id="Coils"/>
    </source>
</evidence>
<dbReference type="Gene3D" id="1.10.10.60">
    <property type="entry name" value="Homeodomain-like"/>
    <property type="match status" value="1"/>
</dbReference>
<feature type="domain" description="Myb-like" evidence="3">
    <location>
        <begin position="417"/>
        <end position="472"/>
    </location>
</feature>
<evidence type="ECO:0000256" key="2">
    <source>
        <dbReference type="SAM" id="MobiDB-lite"/>
    </source>
</evidence>
<feature type="coiled-coil region" evidence="1">
    <location>
        <begin position="16"/>
        <end position="43"/>
    </location>
</feature>
<evidence type="ECO:0000313" key="5">
    <source>
        <dbReference type="EMBL" id="KAF5372552.1"/>
    </source>
</evidence>
<reference evidence="5 6" key="1">
    <citation type="journal article" date="2020" name="ISME J.">
        <title>Uncovering the hidden diversity of litter-decomposition mechanisms in mushroom-forming fungi.</title>
        <authorList>
            <person name="Floudas D."/>
            <person name="Bentzer J."/>
            <person name="Ahren D."/>
            <person name="Johansson T."/>
            <person name="Persson P."/>
            <person name="Tunlid A."/>
        </authorList>
    </citation>
    <scope>NUCLEOTIDE SEQUENCE [LARGE SCALE GENOMIC DNA]</scope>
    <source>
        <strain evidence="5 6">CBS 291.85</strain>
    </source>
</reference>
<feature type="region of interest" description="Disordered" evidence="2">
    <location>
        <begin position="366"/>
        <end position="393"/>
    </location>
</feature>
<dbReference type="CDD" id="cd00167">
    <property type="entry name" value="SANT"/>
    <property type="match status" value="1"/>
</dbReference>
<feature type="domain" description="HTH myb-type" evidence="4">
    <location>
        <begin position="417"/>
        <end position="476"/>
    </location>
</feature>
<comment type="caution">
    <text evidence="5">The sequence shown here is derived from an EMBL/GenBank/DDBJ whole genome shotgun (WGS) entry which is preliminary data.</text>
</comment>
<dbReference type="AlphaFoldDB" id="A0A8H5GWX6"/>
<dbReference type="PROSITE" id="PS50090">
    <property type="entry name" value="MYB_LIKE"/>
    <property type="match status" value="1"/>
</dbReference>
<dbReference type="InterPro" id="IPR017930">
    <property type="entry name" value="Myb_dom"/>
</dbReference>
<dbReference type="PANTHER" id="PTHR22705:SF0">
    <property type="entry name" value="ZZ-TYPE ZINC FINGER-CONTAINING PROTEIN 3"/>
    <property type="match status" value="1"/>
</dbReference>
<dbReference type="PROSITE" id="PS51294">
    <property type="entry name" value="HTH_MYB"/>
    <property type="match status" value="1"/>
</dbReference>